<comment type="similarity">
    <text evidence="5">Belongs to the Rap family.</text>
</comment>
<keyword evidence="10" id="KW-1185">Reference proteome</keyword>
<feature type="coiled-coil region" evidence="7">
    <location>
        <begin position="78"/>
        <end position="107"/>
    </location>
</feature>
<keyword evidence="3" id="KW-0677">Repeat</keyword>
<evidence type="ECO:0000256" key="6">
    <source>
        <dbReference type="PROSITE-ProRule" id="PRU00339"/>
    </source>
</evidence>
<dbReference type="PROSITE" id="PS50943">
    <property type="entry name" value="HTH_CROC1"/>
    <property type="match status" value="1"/>
</dbReference>
<dbReference type="SMART" id="SM00028">
    <property type="entry name" value="TPR"/>
    <property type="match status" value="6"/>
</dbReference>
<evidence type="ECO:0000313" key="9">
    <source>
        <dbReference type="EMBL" id="SDD04155.1"/>
    </source>
</evidence>
<dbReference type="Pfam" id="PF13424">
    <property type="entry name" value="TPR_12"/>
    <property type="match status" value="1"/>
</dbReference>
<keyword evidence="2" id="KW-0963">Cytoplasm</keyword>
<dbReference type="EMBL" id="FMZA01000028">
    <property type="protein sequence ID" value="SDD04155.1"/>
    <property type="molecule type" value="Genomic_DNA"/>
</dbReference>
<dbReference type="PANTHER" id="PTHR46630">
    <property type="entry name" value="TETRATRICOPEPTIDE REPEAT PROTEIN 29"/>
    <property type="match status" value="1"/>
</dbReference>
<keyword evidence="7" id="KW-0175">Coiled coil</keyword>
<dbReference type="InterPro" id="IPR001387">
    <property type="entry name" value="Cro/C1-type_HTH"/>
</dbReference>
<dbReference type="Gene3D" id="1.25.40.10">
    <property type="entry name" value="Tetratricopeptide repeat domain"/>
    <property type="match status" value="2"/>
</dbReference>
<dbReference type="CDD" id="cd00093">
    <property type="entry name" value="HTH_XRE"/>
    <property type="match status" value="1"/>
</dbReference>
<feature type="repeat" description="TPR" evidence="6">
    <location>
        <begin position="358"/>
        <end position="391"/>
    </location>
</feature>
<evidence type="ECO:0000313" key="10">
    <source>
        <dbReference type="Proteomes" id="UP000199387"/>
    </source>
</evidence>
<proteinExistence type="inferred from homology"/>
<accession>A0A1G6RJI8</accession>
<dbReference type="Pfam" id="PF13181">
    <property type="entry name" value="TPR_8"/>
    <property type="match status" value="1"/>
</dbReference>
<name>A0A1G6RJI8_9BACL</name>
<dbReference type="Proteomes" id="UP000199387">
    <property type="component" value="Unassembled WGS sequence"/>
</dbReference>
<feature type="repeat" description="TPR" evidence="6">
    <location>
        <begin position="318"/>
        <end position="351"/>
    </location>
</feature>
<comment type="subcellular location">
    <subcellularLocation>
        <location evidence="1">Cytoplasm</location>
    </subcellularLocation>
</comment>
<reference evidence="9 10" key="1">
    <citation type="submission" date="2016-10" db="EMBL/GenBank/DDBJ databases">
        <authorList>
            <person name="de Groot N.N."/>
        </authorList>
    </citation>
    <scope>NUCLEOTIDE SEQUENCE [LARGE SCALE GENOMIC DNA]</scope>
    <source>
        <strain evidence="9 10">DSM 45514</strain>
    </source>
</reference>
<dbReference type="InterPro" id="IPR051476">
    <property type="entry name" value="Bac_ResReg_Asp_Phosphatase"/>
</dbReference>
<dbReference type="SUPFAM" id="SSF47413">
    <property type="entry name" value="lambda repressor-like DNA-binding domains"/>
    <property type="match status" value="1"/>
</dbReference>
<dbReference type="Pfam" id="PF01381">
    <property type="entry name" value="HTH_3"/>
    <property type="match status" value="1"/>
</dbReference>
<dbReference type="Gene3D" id="1.10.260.40">
    <property type="entry name" value="lambda repressor-like DNA-binding domains"/>
    <property type="match status" value="1"/>
</dbReference>
<evidence type="ECO:0000256" key="2">
    <source>
        <dbReference type="ARBA" id="ARBA00022490"/>
    </source>
</evidence>
<dbReference type="AlphaFoldDB" id="A0A1G6RJI8"/>
<evidence type="ECO:0000256" key="4">
    <source>
        <dbReference type="ARBA" id="ARBA00022803"/>
    </source>
</evidence>
<dbReference type="SUPFAM" id="SSF48452">
    <property type="entry name" value="TPR-like"/>
    <property type="match status" value="2"/>
</dbReference>
<evidence type="ECO:0000256" key="7">
    <source>
        <dbReference type="SAM" id="Coils"/>
    </source>
</evidence>
<dbReference type="GO" id="GO:0003677">
    <property type="term" value="F:DNA binding"/>
    <property type="evidence" value="ECO:0007669"/>
    <property type="project" value="InterPro"/>
</dbReference>
<dbReference type="InterPro" id="IPR010982">
    <property type="entry name" value="Lambda_DNA-bd_dom_sf"/>
</dbReference>
<dbReference type="InterPro" id="IPR011990">
    <property type="entry name" value="TPR-like_helical_dom_sf"/>
</dbReference>
<dbReference type="STRING" id="1236220.SAMN04488112_12829"/>
<evidence type="ECO:0000256" key="5">
    <source>
        <dbReference type="ARBA" id="ARBA00038253"/>
    </source>
</evidence>
<evidence type="ECO:0000259" key="8">
    <source>
        <dbReference type="PROSITE" id="PS50943"/>
    </source>
</evidence>
<dbReference type="PROSITE" id="PS50005">
    <property type="entry name" value="TPR"/>
    <property type="match status" value="2"/>
</dbReference>
<feature type="domain" description="HTH cro/C1-type" evidence="8">
    <location>
        <begin position="14"/>
        <end position="67"/>
    </location>
</feature>
<evidence type="ECO:0000256" key="3">
    <source>
        <dbReference type="ARBA" id="ARBA00022737"/>
    </source>
</evidence>
<evidence type="ECO:0000256" key="1">
    <source>
        <dbReference type="ARBA" id="ARBA00004496"/>
    </source>
</evidence>
<dbReference type="RefSeq" id="WP_176758042.1">
    <property type="nucleotide sequence ID" value="NZ_FMZA01000028.1"/>
</dbReference>
<sequence length="441" mass="51091">MLQTVDIYDLGRVIRKVRKERGLRLEDLADGNISPATISNIERGVPHVRSDRAFYVLEKLGISSDQVPELLSGEQHWYQSLERQLKLAEVQCEIGNSEAVLKELRDLSIGDDSPLAPQLFYIRGKCWVSQKKWKRAEQSLHKAIHLADQTSPETNIEAAAYLELGVARYQQNDLVRALQWTDSGISAFQAEGDRPYLWYILQKNRGLFLERLGRVGECLKLVQDIWPKLKYIDNTADVLAFYWLRAEMCYRMKMATDAIHYASEGLDIARRSLHYRSIVTLCTVLGNIYMKEKEFHIAERYYQTALNCPQVGVSKSLTKTLIGLGVLYSRQGDHGQALDTFDQAIQNAREHNDAPRLVNALLLKGDLYGKVNKDQEAIRVYEEALHLARDYGYKKPEHRALYCLAEMWKNKDEEEFFRYIRNMYEIQKDIQDKEDFLDEVE</sequence>
<dbReference type="GO" id="GO:0005737">
    <property type="term" value="C:cytoplasm"/>
    <property type="evidence" value="ECO:0007669"/>
    <property type="project" value="UniProtKB-SubCell"/>
</dbReference>
<dbReference type="PANTHER" id="PTHR46630:SF1">
    <property type="entry name" value="TETRATRICOPEPTIDE REPEAT PROTEIN 29"/>
    <property type="match status" value="1"/>
</dbReference>
<organism evidence="9 10">
    <name type="scientific">Melghirimyces thermohalophilus</name>
    <dbReference type="NCBI Taxonomy" id="1236220"/>
    <lineage>
        <taxon>Bacteria</taxon>
        <taxon>Bacillati</taxon>
        <taxon>Bacillota</taxon>
        <taxon>Bacilli</taxon>
        <taxon>Bacillales</taxon>
        <taxon>Thermoactinomycetaceae</taxon>
        <taxon>Melghirimyces</taxon>
    </lineage>
</organism>
<gene>
    <name evidence="9" type="ORF">SAMN04488112_12829</name>
</gene>
<dbReference type="InterPro" id="IPR019734">
    <property type="entry name" value="TPR_rpt"/>
</dbReference>
<protein>
    <submittedName>
        <fullName evidence="9">Tetratricopeptide repeat-containing protein</fullName>
    </submittedName>
</protein>
<keyword evidence="4 6" id="KW-0802">TPR repeat</keyword>
<dbReference type="SMART" id="SM00530">
    <property type="entry name" value="HTH_XRE"/>
    <property type="match status" value="1"/>
</dbReference>